<dbReference type="AlphaFoldDB" id="A0A9P7KDM3"/>
<feature type="compositionally biased region" description="Basic residues" evidence="2">
    <location>
        <begin position="807"/>
        <end position="823"/>
    </location>
</feature>
<feature type="compositionally biased region" description="Basic and acidic residues" evidence="2">
    <location>
        <begin position="794"/>
        <end position="806"/>
    </location>
</feature>
<feature type="compositionally biased region" description="Polar residues" evidence="2">
    <location>
        <begin position="578"/>
        <end position="587"/>
    </location>
</feature>
<reference evidence="3" key="2">
    <citation type="submission" date="2021-10" db="EMBL/GenBank/DDBJ databases">
        <title>Phylogenomics reveals ancestral predisposition of the termite-cultivated fungus Termitomyces towards a domesticated lifestyle.</title>
        <authorList>
            <person name="Auxier B."/>
            <person name="Grum-Grzhimaylo A."/>
            <person name="Cardenas M.E."/>
            <person name="Lodge J.D."/>
            <person name="Laessoe T."/>
            <person name="Pedersen O."/>
            <person name="Smith M.E."/>
            <person name="Kuyper T.W."/>
            <person name="Franco-Molano E.A."/>
            <person name="Baroni T.J."/>
            <person name="Aanen D.K."/>
        </authorList>
    </citation>
    <scope>NUCLEOTIDE SEQUENCE</scope>
    <source>
        <strain evidence="3">AP01</strain>
        <tissue evidence="3">Mycelium</tissue>
    </source>
</reference>
<feature type="compositionally biased region" description="Basic and acidic residues" evidence="2">
    <location>
        <begin position="643"/>
        <end position="675"/>
    </location>
</feature>
<evidence type="ECO:0000313" key="4">
    <source>
        <dbReference type="Proteomes" id="UP000775547"/>
    </source>
</evidence>
<dbReference type="EMBL" id="JABCKV010000052">
    <property type="protein sequence ID" value="KAG5645000.1"/>
    <property type="molecule type" value="Genomic_DNA"/>
</dbReference>
<dbReference type="Proteomes" id="UP000775547">
    <property type="component" value="Unassembled WGS sequence"/>
</dbReference>
<organism evidence="3 4">
    <name type="scientific">Asterophora parasitica</name>
    <dbReference type="NCBI Taxonomy" id="117018"/>
    <lineage>
        <taxon>Eukaryota</taxon>
        <taxon>Fungi</taxon>
        <taxon>Dikarya</taxon>
        <taxon>Basidiomycota</taxon>
        <taxon>Agaricomycotina</taxon>
        <taxon>Agaricomycetes</taxon>
        <taxon>Agaricomycetidae</taxon>
        <taxon>Agaricales</taxon>
        <taxon>Tricholomatineae</taxon>
        <taxon>Lyophyllaceae</taxon>
        <taxon>Asterophora</taxon>
    </lineage>
</organism>
<comment type="caution">
    <text evidence="3">The sequence shown here is derived from an EMBL/GenBank/DDBJ whole genome shotgun (WGS) entry which is preliminary data.</text>
</comment>
<keyword evidence="4" id="KW-1185">Reference proteome</keyword>
<protein>
    <submittedName>
        <fullName evidence="3">Uncharacterized protein</fullName>
    </submittedName>
</protein>
<sequence>MDDPSNISIASAIEAIRAAAKKAKLSQELEDCLEQLKSIDKLLEISNPWPAAFQRLGSLLRERLLPLYKTFPILGLRFSVSVLSTIYGTRILSAVKTNNDAAKSSWEVVQTAILSGILDFLEARSSSENRAIVATTVYPTLRRIFFPQNAIYQASPELMYILYQLLSETVTSHPDNQAELRKEETLGSAQIGVALSQTKGFLVIEALLELFVKLIPSKTSIGSVQGRMAFIREVFDSSQVSCTASIVEIFETTSTPDWEEIFLRITNLLAHADISFPQPFKISNFHVEGSKAYQIARLYVDHRGFVGNIDEGDQIETFHALITSVQSIKVAPPSASKASVTVLLSPPPSVGQVAIPQQSDGHTTVIFDVEGSDVAKFKCALINRGVRNIDQAGRKLSTAEKTVELDHDLKRTTAPVSTQDKARDLARLWDASNSLLQSGQVLPTSPLVPRRSPSIRIMSAEAPPCPNAQPPAMEPPQTLTPLQLTKPSISSPYYDSIFGSTDEELTDLSDVGAQPFHRALRPGIKREVHSKAKPVFVESEDEIPSAPRKKSKNNTIVVSDDEIGPPSPSPHPAKHTSLRLSLRSSIATKPDKYKSIAKPSSAMEKENLPPKDHTSGALREATNFASKSSPQTTPVRPISPSKSVEEPRGRKRKAIDDEIKRAPSKQPKTDPEAAKSVRSAPKAAFQRPPPRQRYGGRKGRTSSPTPATELDVDFDELPAPSTDAASAKSTDRKPRVSAMRGKGGKAVATNIKPEPTKLEIVDSDSDLVVEFQPAKKFPKKQPIIGNRETIVDDEMNKPDDLVESKPVKKSHTKQAKSIAKTRKKAEDKRPKKTNVVYIHPAKASLKKEAILEPILHETDVDDKPKPQRRSARVAKIDNRPEVVQNGPVASTTGSENPVAPVKEGILPQTPVDDNVVVKHVRSKHAPWMNLDIKKPPAALLAVAPAQAQPITVPDQPIIHEDHSLTAVDPVLDEEDAQEATEDYFMPLKTGSISCDEEAPQTDHVMIDLTQDSPQKPVSLVVALPASRAKTRTPAPTIRDASENPSANQIVTEINKHSIVGAAVFLIVGLVADAKPFGYKRRPSKQLGKPIWDDGEDYNGQSPRKYQGDPMARIIDTINEITHVVVQTTSHRFDKVSKDLRAGQRSILQQTAEDLRVIYDERCANHIPPSADLTLRARKINFHSVEHFYDEFVTLESAYASHNRNITAALEDASKISEEFSGVLAGSIQEHNRNSLSRKFSNTFFSLPLPTVLSNPKLML</sequence>
<reference evidence="3" key="1">
    <citation type="submission" date="2020-07" db="EMBL/GenBank/DDBJ databases">
        <authorList>
            <person name="Nieuwenhuis M."/>
            <person name="Van De Peppel L.J.J."/>
        </authorList>
    </citation>
    <scope>NUCLEOTIDE SEQUENCE</scope>
    <source>
        <strain evidence="3">AP01</strain>
        <tissue evidence="3">Mycelium</tissue>
    </source>
</reference>
<feature type="coiled-coil region" evidence="1">
    <location>
        <begin position="15"/>
        <end position="42"/>
    </location>
</feature>
<keyword evidence="1" id="KW-0175">Coiled coil</keyword>
<evidence type="ECO:0000256" key="1">
    <source>
        <dbReference type="SAM" id="Coils"/>
    </source>
</evidence>
<feature type="region of interest" description="Disordered" evidence="2">
    <location>
        <begin position="883"/>
        <end position="906"/>
    </location>
</feature>
<feature type="compositionally biased region" description="Polar residues" evidence="2">
    <location>
        <begin position="623"/>
        <end position="634"/>
    </location>
</feature>
<feature type="region of interest" description="Disordered" evidence="2">
    <location>
        <begin position="538"/>
        <end position="751"/>
    </location>
</feature>
<name>A0A9P7KDM3_9AGAR</name>
<evidence type="ECO:0000313" key="3">
    <source>
        <dbReference type="EMBL" id="KAG5645000.1"/>
    </source>
</evidence>
<feature type="region of interest" description="Disordered" evidence="2">
    <location>
        <begin position="792"/>
        <end position="833"/>
    </location>
</feature>
<gene>
    <name evidence="3" type="ORF">DXG03_007277</name>
</gene>
<proteinExistence type="predicted"/>
<dbReference type="OrthoDB" id="3270368at2759"/>
<feature type="compositionally biased region" description="Basic and acidic residues" evidence="2">
    <location>
        <begin position="603"/>
        <end position="614"/>
    </location>
</feature>
<accession>A0A9P7KDM3</accession>
<evidence type="ECO:0000256" key="2">
    <source>
        <dbReference type="SAM" id="MobiDB-lite"/>
    </source>
</evidence>